<dbReference type="EC" id="5.6.2.3" evidence="1"/>
<comment type="caution">
    <text evidence="5">The sequence shown here is derived from an EMBL/GenBank/DDBJ whole genome shotgun (WGS) entry which is preliminary data.</text>
</comment>
<accession>A0A6L2MXG9</accession>
<evidence type="ECO:0000259" key="3">
    <source>
        <dbReference type="Pfam" id="PF05970"/>
    </source>
</evidence>
<dbReference type="AlphaFoldDB" id="A0A6L2MXG9"/>
<keyword evidence="1" id="KW-0234">DNA repair</keyword>
<dbReference type="Pfam" id="PF02721">
    <property type="entry name" value="DUF223"/>
    <property type="match status" value="1"/>
</dbReference>
<comment type="cofactor">
    <cofactor evidence="1">
        <name>Mg(2+)</name>
        <dbReference type="ChEBI" id="CHEBI:18420"/>
    </cofactor>
</comment>
<name>A0A6L2MXG9_TANCI</name>
<evidence type="ECO:0000259" key="4">
    <source>
        <dbReference type="Pfam" id="PF14214"/>
    </source>
</evidence>
<organism evidence="5">
    <name type="scientific">Tanacetum cinerariifolium</name>
    <name type="common">Dalmatian daisy</name>
    <name type="synonym">Chrysanthemum cinerariifolium</name>
    <dbReference type="NCBI Taxonomy" id="118510"/>
    <lineage>
        <taxon>Eukaryota</taxon>
        <taxon>Viridiplantae</taxon>
        <taxon>Streptophyta</taxon>
        <taxon>Embryophyta</taxon>
        <taxon>Tracheophyta</taxon>
        <taxon>Spermatophyta</taxon>
        <taxon>Magnoliopsida</taxon>
        <taxon>eudicotyledons</taxon>
        <taxon>Gunneridae</taxon>
        <taxon>Pentapetalae</taxon>
        <taxon>asterids</taxon>
        <taxon>campanulids</taxon>
        <taxon>Asterales</taxon>
        <taxon>Asteraceae</taxon>
        <taxon>Asteroideae</taxon>
        <taxon>Anthemideae</taxon>
        <taxon>Anthemidinae</taxon>
        <taxon>Tanacetum</taxon>
    </lineage>
</organism>
<keyword evidence="1" id="KW-0347">Helicase</keyword>
<feature type="domain" description="Helitron helicase-like" evidence="4">
    <location>
        <begin position="375"/>
        <end position="550"/>
    </location>
</feature>
<dbReference type="GO" id="GO:0005524">
    <property type="term" value="F:ATP binding"/>
    <property type="evidence" value="ECO:0007669"/>
    <property type="project" value="UniProtKB-KW"/>
</dbReference>
<keyword evidence="1" id="KW-0233">DNA recombination</keyword>
<proteinExistence type="inferred from homology"/>
<keyword evidence="1" id="KW-0378">Hydrolase</keyword>
<dbReference type="GO" id="GO:0006310">
    <property type="term" value="P:DNA recombination"/>
    <property type="evidence" value="ECO:0007669"/>
    <property type="project" value="UniProtKB-KW"/>
</dbReference>
<keyword evidence="1" id="KW-0547">Nucleotide-binding</keyword>
<dbReference type="GO" id="GO:0006281">
    <property type="term" value="P:DNA repair"/>
    <property type="evidence" value="ECO:0007669"/>
    <property type="project" value="UniProtKB-KW"/>
</dbReference>
<evidence type="ECO:0000256" key="1">
    <source>
        <dbReference type="RuleBase" id="RU363044"/>
    </source>
</evidence>
<gene>
    <name evidence="5" type="ORF">Tci_049935</name>
</gene>
<dbReference type="InterPro" id="IPR010285">
    <property type="entry name" value="DNA_helicase_pif1-like_DEAD"/>
</dbReference>
<dbReference type="InterPro" id="IPR025476">
    <property type="entry name" value="Helitron_helicase-like"/>
</dbReference>
<protein>
    <recommendedName>
        <fullName evidence="1">ATP-dependent DNA helicase</fullName>
        <ecNumber evidence="1">5.6.2.3</ecNumber>
    </recommendedName>
</protein>
<keyword evidence="1" id="KW-0227">DNA damage</keyword>
<dbReference type="PANTHER" id="PTHR10492:SF57">
    <property type="entry name" value="ATP-DEPENDENT DNA HELICASE"/>
    <property type="match status" value="1"/>
</dbReference>
<dbReference type="PANTHER" id="PTHR10492">
    <property type="match status" value="1"/>
</dbReference>
<dbReference type="GO" id="GO:0016787">
    <property type="term" value="F:hydrolase activity"/>
    <property type="evidence" value="ECO:0007669"/>
    <property type="project" value="UniProtKB-KW"/>
</dbReference>
<dbReference type="EMBL" id="BKCJ010007576">
    <property type="protein sequence ID" value="GEU77957.1"/>
    <property type="molecule type" value="Genomic_DNA"/>
</dbReference>
<keyword evidence="1" id="KW-0067">ATP-binding</keyword>
<comment type="similarity">
    <text evidence="1">Belongs to the helicase family.</text>
</comment>
<dbReference type="GO" id="GO:0043139">
    <property type="term" value="F:5'-3' DNA helicase activity"/>
    <property type="evidence" value="ECO:0007669"/>
    <property type="project" value="UniProtKB-EC"/>
</dbReference>
<comment type="catalytic activity">
    <reaction evidence="1">
        <text>ATP + H2O = ADP + phosphate + H(+)</text>
        <dbReference type="Rhea" id="RHEA:13065"/>
        <dbReference type="ChEBI" id="CHEBI:15377"/>
        <dbReference type="ChEBI" id="CHEBI:15378"/>
        <dbReference type="ChEBI" id="CHEBI:30616"/>
        <dbReference type="ChEBI" id="CHEBI:43474"/>
        <dbReference type="ChEBI" id="CHEBI:456216"/>
        <dbReference type="EC" id="5.6.2.3"/>
    </reaction>
</comment>
<dbReference type="SUPFAM" id="SSF52540">
    <property type="entry name" value="P-loop containing nucleoside triphosphate hydrolases"/>
    <property type="match status" value="1"/>
</dbReference>
<reference evidence="5" key="1">
    <citation type="journal article" date="2019" name="Sci. Rep.">
        <title>Draft genome of Tanacetum cinerariifolium, the natural source of mosquito coil.</title>
        <authorList>
            <person name="Yamashiro T."/>
            <person name="Shiraishi A."/>
            <person name="Satake H."/>
            <person name="Nakayama K."/>
        </authorList>
    </citation>
    <scope>NUCLEOTIDE SEQUENCE</scope>
</reference>
<evidence type="ECO:0000313" key="5">
    <source>
        <dbReference type="EMBL" id="GEU77957.1"/>
    </source>
</evidence>
<sequence length="970" mass="110754">MAPVNAVDEPQLFLDQLELGVTGTIVLMFCRMWDVYAATGRYLSTDFVVCDSKGSTMHATARNSIAHNFIKLKEGGICSVKNFAVQPNKDEFRVLKNATIMLEFDGSTTIRKVFVKPDGFIRFPFEMVDFEDLKTANNKYLIGMGSISAGYPVGSLGELLIKKRTNHVGCRQYMSSTSSTLILDDDNIPEIKQLKSGQTTQVCGAKFSKELLPVGCSDAKARTLENLLMWSRNRPRMARIFHLAEAKNAGNVLPVQMAALYRLELKVSDATAEVVVVMFNKTASSLVKCTADSIVEYEEQGEAAESDDETSFVAHTHMLHQGWVGVFRIKENPKELRLLSERTNARQYNKPTVAEVAALISNDFGDGIPSRDIIRNDQGNTLVRGGRLFQQYLVDAYSAVKEQRLKWTCNHQDTLRVDLYHNVCDAVTRGDTNAAGLGQIIVLPETFIGGPRYMMQNYQDAMALCRTYGNPYLFITFTSNLKWLEITEMLAYIPRQKAHDRPEIGTRIFKMKLTHLLHDLTKNQIFWATEAIVYVIEFQKRGLPHAHILLWLEENNKCKTPAQIDDIISSELPLPMEDPDGYLAPCEAVWRLFSFNIYYSFPSVMKLNFNLPNQNPVTLRDSEFLPALLEREGERYFMRMLLNVVRGPKDFDELMTVNNRLCQTFKEACFAYGLLNDDKEWTKVIEEASLRALGSQLHDLFVTILLFYDVNRLLKLWKETWEYLSEDILHIKRKLYAYVEFQLSIDQIQNYCLVEIQELLNRNGRSLTDFQDLLQAPKKEKIFGGITVLLGGDFRQILLVMPKGKRPDVVQACINRSELWKHCNVFTLTRSMRVNEYYPNGEIDNQKQDFNQWVLCVGNDASPIEAILAETYPNFIERQHDEEYLKELTILTPRNDDVDEINTYVFKKLTGKSVTYNSADEVCKASTECLDQQQLYPTEFLNTLNFSGMPPHALCLMPYKGIANNASKEC</sequence>
<dbReference type="InterPro" id="IPR027417">
    <property type="entry name" value="P-loop_NTPase"/>
</dbReference>
<dbReference type="Gene3D" id="2.40.50.140">
    <property type="entry name" value="Nucleic acid-binding proteins"/>
    <property type="match status" value="2"/>
</dbReference>
<dbReference type="SUPFAM" id="SSF50249">
    <property type="entry name" value="Nucleic acid-binding proteins"/>
    <property type="match status" value="1"/>
</dbReference>
<dbReference type="InterPro" id="IPR012340">
    <property type="entry name" value="NA-bd_OB-fold"/>
</dbReference>
<feature type="domain" description="Replication protein A 70 kDa DNA-binding subunit B/D first OB fold" evidence="2">
    <location>
        <begin position="24"/>
        <end position="112"/>
    </location>
</feature>
<evidence type="ECO:0000259" key="2">
    <source>
        <dbReference type="Pfam" id="PF02721"/>
    </source>
</evidence>
<feature type="domain" description="DNA helicase Pif1-like DEAD-box helicase" evidence="3">
    <location>
        <begin position="771"/>
        <end position="860"/>
    </location>
</feature>
<dbReference type="GO" id="GO:0000723">
    <property type="term" value="P:telomere maintenance"/>
    <property type="evidence" value="ECO:0007669"/>
    <property type="project" value="InterPro"/>
</dbReference>
<dbReference type="Pfam" id="PF05970">
    <property type="entry name" value="PIF1"/>
    <property type="match status" value="1"/>
</dbReference>
<dbReference type="InterPro" id="IPR003871">
    <property type="entry name" value="RFA1B/D_OB_1st"/>
</dbReference>
<dbReference type="Pfam" id="PF14214">
    <property type="entry name" value="Helitron_like_N"/>
    <property type="match status" value="1"/>
</dbReference>